<organism evidence="6 7">
    <name type="scientific">Vallitalea pronyensis</name>
    <dbReference type="NCBI Taxonomy" id="1348613"/>
    <lineage>
        <taxon>Bacteria</taxon>
        <taxon>Bacillati</taxon>
        <taxon>Bacillota</taxon>
        <taxon>Clostridia</taxon>
        <taxon>Lachnospirales</taxon>
        <taxon>Vallitaleaceae</taxon>
        <taxon>Vallitalea</taxon>
    </lineage>
</organism>
<dbReference type="KEGG" id="vpy:HZI73_03260"/>
<evidence type="ECO:0000313" key="7">
    <source>
        <dbReference type="Proteomes" id="UP000683246"/>
    </source>
</evidence>
<evidence type="ECO:0000256" key="3">
    <source>
        <dbReference type="ARBA" id="ARBA00022741"/>
    </source>
</evidence>
<feature type="domain" description="ABC transporter" evidence="5">
    <location>
        <begin position="2"/>
        <end position="246"/>
    </location>
</feature>
<comment type="similarity">
    <text evidence="1">Belongs to the ABC transporter superfamily.</text>
</comment>
<protein>
    <submittedName>
        <fullName evidence="6">ABC transporter ATP-binding protein</fullName>
    </submittedName>
</protein>
<dbReference type="SUPFAM" id="SSF52540">
    <property type="entry name" value="P-loop containing nucleoside triphosphate hydrolases"/>
    <property type="match status" value="1"/>
</dbReference>
<evidence type="ECO:0000256" key="2">
    <source>
        <dbReference type="ARBA" id="ARBA00022448"/>
    </source>
</evidence>
<evidence type="ECO:0000256" key="4">
    <source>
        <dbReference type="ARBA" id="ARBA00022840"/>
    </source>
</evidence>
<reference evidence="6" key="1">
    <citation type="submission" date="2020-07" db="EMBL/GenBank/DDBJ databases">
        <title>Vallitalea pronyensis genome.</title>
        <authorList>
            <person name="Postec A."/>
        </authorList>
    </citation>
    <scope>NUCLEOTIDE SEQUENCE</scope>
    <source>
        <strain evidence="6">FatNI3</strain>
    </source>
</reference>
<dbReference type="PROSITE" id="PS50893">
    <property type="entry name" value="ABC_TRANSPORTER_2"/>
    <property type="match status" value="1"/>
</dbReference>
<dbReference type="Gene3D" id="3.40.50.300">
    <property type="entry name" value="P-loop containing nucleotide triphosphate hydrolases"/>
    <property type="match status" value="1"/>
</dbReference>
<dbReference type="EMBL" id="CP058649">
    <property type="protein sequence ID" value="QUI21361.1"/>
    <property type="molecule type" value="Genomic_DNA"/>
</dbReference>
<sequence length="256" mass="28521">MIEVKHLTKIYKLNKKQKMELNTKASTKIAVNDVSFTAREGEIFGLLGPNGAGKTTTLRSIVTLLKPTKGQITVSGYDVVKDSKEVRKRIGFLTNELKLDGHFTPNYTMGFFGRLHGMSETQIESRKKELFDYFGVNKFADKKINELSTGMKQKLSIAVSVIHDPEVVIFDEPTNGLDIITARAVMAFLDNLRTQGKLVIVSTHIMTVATKLCDRVGIIIDGKKVIEGTIGDVLRDTQCDDLEDAFFKLYKEAIGD</sequence>
<dbReference type="InterPro" id="IPR027417">
    <property type="entry name" value="P-loop_NTPase"/>
</dbReference>
<accession>A0A8J8MH47</accession>
<dbReference type="InterPro" id="IPR050763">
    <property type="entry name" value="ABC_transporter_ATP-binding"/>
</dbReference>
<keyword evidence="2" id="KW-0813">Transport</keyword>
<name>A0A8J8MH47_9FIRM</name>
<dbReference type="PANTHER" id="PTHR42711">
    <property type="entry name" value="ABC TRANSPORTER ATP-BINDING PROTEIN"/>
    <property type="match status" value="1"/>
</dbReference>
<proteinExistence type="inferred from homology"/>
<keyword evidence="7" id="KW-1185">Reference proteome</keyword>
<dbReference type="SMART" id="SM00382">
    <property type="entry name" value="AAA"/>
    <property type="match status" value="1"/>
</dbReference>
<dbReference type="InterPro" id="IPR003439">
    <property type="entry name" value="ABC_transporter-like_ATP-bd"/>
</dbReference>
<gene>
    <name evidence="6" type="ORF">HZI73_03260</name>
</gene>
<dbReference type="GO" id="GO:0005524">
    <property type="term" value="F:ATP binding"/>
    <property type="evidence" value="ECO:0007669"/>
    <property type="project" value="UniProtKB-KW"/>
</dbReference>
<evidence type="ECO:0000259" key="5">
    <source>
        <dbReference type="PROSITE" id="PS50893"/>
    </source>
</evidence>
<dbReference type="GO" id="GO:0016887">
    <property type="term" value="F:ATP hydrolysis activity"/>
    <property type="evidence" value="ECO:0007669"/>
    <property type="project" value="InterPro"/>
</dbReference>
<dbReference type="Pfam" id="PF00005">
    <property type="entry name" value="ABC_tran"/>
    <property type="match status" value="1"/>
</dbReference>
<keyword evidence="4 6" id="KW-0067">ATP-binding</keyword>
<dbReference type="Proteomes" id="UP000683246">
    <property type="component" value="Chromosome"/>
</dbReference>
<dbReference type="RefSeq" id="WP_212696830.1">
    <property type="nucleotide sequence ID" value="NZ_CP058649.1"/>
</dbReference>
<dbReference type="PANTHER" id="PTHR42711:SF5">
    <property type="entry name" value="ABC TRANSPORTER ATP-BINDING PROTEIN NATA"/>
    <property type="match status" value="1"/>
</dbReference>
<evidence type="ECO:0000256" key="1">
    <source>
        <dbReference type="ARBA" id="ARBA00005417"/>
    </source>
</evidence>
<dbReference type="InterPro" id="IPR003593">
    <property type="entry name" value="AAA+_ATPase"/>
</dbReference>
<evidence type="ECO:0000313" key="6">
    <source>
        <dbReference type="EMBL" id="QUI21361.1"/>
    </source>
</evidence>
<dbReference type="AlphaFoldDB" id="A0A8J8MH47"/>
<keyword evidence="3" id="KW-0547">Nucleotide-binding</keyword>